<dbReference type="Proteomes" id="UP001239426">
    <property type="component" value="Chromosome"/>
</dbReference>
<gene>
    <name evidence="1" type="ORF">QLQ87_05325</name>
</gene>
<dbReference type="InterPro" id="IPR027417">
    <property type="entry name" value="P-loop_NTPase"/>
</dbReference>
<accession>A0AAX3VZ79</accession>
<reference evidence="1" key="1">
    <citation type="submission" date="2023-05" db="EMBL/GenBank/DDBJ databases">
        <title>Aeromonas salmonicida 57, complete genome.</title>
        <authorList>
            <person name="Shao L."/>
        </authorList>
    </citation>
    <scope>NUCLEOTIDE SEQUENCE</scope>
    <source>
        <strain evidence="1">57</strain>
    </source>
</reference>
<dbReference type="SUPFAM" id="SSF52540">
    <property type="entry name" value="P-loop containing nucleoside triphosphate hydrolases"/>
    <property type="match status" value="1"/>
</dbReference>
<evidence type="ECO:0000313" key="1">
    <source>
        <dbReference type="EMBL" id="WHF37772.1"/>
    </source>
</evidence>
<dbReference type="RefSeq" id="WP_282684297.1">
    <property type="nucleotide sequence ID" value="NZ_CP124841.1"/>
</dbReference>
<proteinExistence type="predicted"/>
<dbReference type="Gene3D" id="3.40.50.300">
    <property type="entry name" value="P-loop containing nucleotide triphosphate hydrolases"/>
    <property type="match status" value="1"/>
</dbReference>
<name>A0AAX3VZ79_AERSA</name>
<organism evidence="1 2">
    <name type="scientific">Aeromonas salmonicida</name>
    <dbReference type="NCBI Taxonomy" id="645"/>
    <lineage>
        <taxon>Bacteria</taxon>
        <taxon>Pseudomonadati</taxon>
        <taxon>Pseudomonadota</taxon>
        <taxon>Gammaproteobacteria</taxon>
        <taxon>Aeromonadales</taxon>
        <taxon>Aeromonadaceae</taxon>
        <taxon>Aeromonas</taxon>
    </lineage>
</organism>
<evidence type="ECO:0008006" key="3">
    <source>
        <dbReference type="Google" id="ProtNLM"/>
    </source>
</evidence>
<dbReference type="AlphaFoldDB" id="A0AAX3VZ79"/>
<evidence type="ECO:0000313" key="2">
    <source>
        <dbReference type="Proteomes" id="UP001239426"/>
    </source>
</evidence>
<dbReference type="EMBL" id="CP124841">
    <property type="protein sequence ID" value="WHF37772.1"/>
    <property type="molecule type" value="Genomic_DNA"/>
</dbReference>
<sequence>MSTEHFIGRNNAVKQLQDVLIGKKKSGGNITIQSIEGPGGIGKTCLFDHAFDSVDIKKQNYLILRIDGNSLSTNTIDQAVTTLIDSAKANNPLRNPPRHYFPTVQHISNNIESLRVELSDEIKIKSPENEMNYINFAMSAGEKLNELSPKTKSYIDFEKMRSFQPLIHEALPIIESLQEETPSFFERLGIGNSTALRNAIKKDACAELSRAFFSDISAILSGYQNKDFFKASHSKIHGIDKLLLIIDDYEKLQHSFEAILVNHLLSSLRSAEFESFIFIIGRDQLEATNPAWDQHLKKHLMPRIELTPLSMDEMYEFVESYGINEVGEKERAWRDTHGYPFYVQLWIDEHTSGGRSALMLKRFYDRTTRWMNEQQKNWLKHVLFLNEINIYTLQKMFENKNEASAVFEWFQKEGSIRDTYGSVFRVREYLRSRLIDYLQISDPESCDLLRRKGELSN</sequence>
<protein>
    <recommendedName>
        <fullName evidence="3">ATP-binding protein</fullName>
    </recommendedName>
</protein>